<name>A0A6G0WNK2_9STRA</name>
<feature type="transmembrane region" description="Helical" evidence="1">
    <location>
        <begin position="1494"/>
        <end position="1517"/>
    </location>
</feature>
<feature type="transmembrane region" description="Helical" evidence="1">
    <location>
        <begin position="860"/>
        <end position="882"/>
    </location>
</feature>
<protein>
    <submittedName>
        <fullName evidence="2">Uncharacterized protein</fullName>
    </submittedName>
</protein>
<sequence length="1745" mass="196565">MTNDLWWGNFNTSGTQSYLIDVFNSELNTADNERTTLELTAKVHGLGRDYSHLTTPISTTYLYPRIVLDAFSEDLAVAIRGLLKSWGPHQATTQYCWVDFNRTWEVAHTDLRQKRCEKWYTDNAAVYYEAICRLIDWNTFYSSSFGIMFNKSISAAIAKSPGGLHWLEATPYAFVDVKSEVMYWQHSGIRRYAVQYSNVNILGVEETIDVRNALGSIQTISLKRMRYTPRGYWWTIGWMNQGPWTDLAFTSAMGLSLVRSDSKHPRFAAPCRYSDYLSHPSNYSCEPCNFAMTKFCSFYFEQILSLPDTVTVQLIHDHIGPLNSIDLYFVRMPSSLRQLYLLFQTNLAELIVSDSTFALSMSSIPSLPVDPVPTAWKDSSFSFFVACTKETRQELLLSPQNTLFALWLTNSSINALEVCDLACVALKSSCTSVLSQSLQALRTFNKMYPSTRADYSTFMSTTYKDIAYLGVSTIQFAINVSDNSSRFLRQLALGDKFVWDFFGWVYMYEWAAGLREVVSFEGDVRIIPLVSDKYEPHIHLAQSLEVTSSACQYLWIISVIVTSGLVVVATLLSAYSVVGCNRFIGRNLFQFNRLVGAVWIGRPLLVVRGMTAVILLSTAPIKLETHNGVSHFTNKPRTIFESMVVSSEAMWISYVMNDALLVFTQYSVHLFTPLSGCLVYIVLVIVDLSYPANQASAWINRQCETYFAKSEISCESGEVNIGSFGHAIFLVYIQAICVIVAFLLAILFQRFYQSSPRKDNGNLLLHGTATALLHKEVLADSGAWMFDRPSAVMCGLIPFRNYIFDLKLWLVMPITATGPTEINRSAIVLGPPHFSIKNDCSHELKPSVSVDSRNRQMRRLIGLAGLIYMCLTLFGSVSFLVITSNDMTNDFWWANYNVSREHTFMARLFNDQLMFRPHEGVVTLDDPIFIDAADYSASNAMGVDSQLMPLYSSTVLMSEATHLVTVVQGLRNMDACLAPWISTQYCWLDFNKTWEMANTMARQMRCSKYYSANAAVYFESVLRNVDWSRLRSCWATSLDIGFAFPLKKLPKGDDWWQSVQSIETSEIEEAMYWHSFGISTFATDWQNYKTIGIIETFSIQNAFGLEYPLTIKHTNGSINVATQSSMKMYWGFASDLWAITNPTTYLYNTSLIRQDARFAFKNVSIEQVLKQNETIRDVEFGSSNVYRVFRQSIGPFGSVDLKRIPAPKSLIQFGVAIRDAFSKLSVDSADFCHQYITPPLAPWFTYFPPSCSNKEWPENPHCLTGGLLACGSTLQDQVMLDVSTIFPMSRFVAVVGLGLIGENVIIQRINEICATIVLDAQSCKSKLILPFTQFLGNATLFSDPNLVADLESRATIAQNDIEELELEVAQYGKFPGGNLTLLRHKIFDPAYPAFHFVAWILAYDWAIALREVISFQGDIGTINVISSPNYGMDSLVNPLEIPVNVAQYIRTVCLYVTCILILVASVAFIYAILSKGHFEGLNMLELNRVAGLTWIGRPFLFVRSMVAICLLSTQVLALEHVNDVWKFTASSHVMNQSSGERAIRFVKTILAAGEVSWLGFVVTDIASAYTAQYTTLYAVKCNSLLWCLAAILSFTMPTAHTSTIDRKCTQTQVDFQLVCSSGKIIIGNFNRFITLVGLSIGTTIICYVYERLRHPSLPKISQNSFLSPSALYLFSYSGWKSGNVYHLDPASAVITGILSIHIGNVFYLFDLKTWRIIKIEMPQHEQDELIRRGESHLLSAIPLTN</sequence>
<dbReference type="Proteomes" id="UP000481153">
    <property type="component" value="Unassembled WGS sequence"/>
</dbReference>
<evidence type="ECO:0000256" key="1">
    <source>
        <dbReference type="SAM" id="Phobius"/>
    </source>
</evidence>
<keyword evidence="1" id="KW-1133">Transmembrane helix</keyword>
<reference evidence="2 3" key="1">
    <citation type="submission" date="2019-07" db="EMBL/GenBank/DDBJ databases">
        <title>Genomics analysis of Aphanomyces spp. identifies a new class of oomycete effector associated with host adaptation.</title>
        <authorList>
            <person name="Gaulin E."/>
        </authorList>
    </citation>
    <scope>NUCLEOTIDE SEQUENCE [LARGE SCALE GENOMIC DNA]</scope>
    <source>
        <strain evidence="2 3">ATCC 201684</strain>
    </source>
</reference>
<keyword evidence="3" id="KW-1185">Reference proteome</keyword>
<dbReference type="EMBL" id="VJMJ01000171">
    <property type="protein sequence ID" value="KAF0728923.1"/>
    <property type="molecule type" value="Genomic_DNA"/>
</dbReference>
<feature type="transmembrane region" description="Helical" evidence="1">
    <location>
        <begin position="553"/>
        <end position="578"/>
    </location>
</feature>
<feature type="transmembrane region" description="Helical" evidence="1">
    <location>
        <begin position="727"/>
        <end position="748"/>
    </location>
</feature>
<feature type="transmembrane region" description="Helical" evidence="1">
    <location>
        <begin position="1454"/>
        <end position="1473"/>
    </location>
</feature>
<proteinExistence type="predicted"/>
<feature type="transmembrane region" description="Helical" evidence="1">
    <location>
        <begin position="668"/>
        <end position="686"/>
    </location>
</feature>
<accession>A0A6G0WNK2</accession>
<dbReference type="VEuPathDB" id="FungiDB:AeMF1_010835"/>
<gene>
    <name evidence="2" type="ORF">Ae201684_013355</name>
</gene>
<evidence type="ECO:0000313" key="3">
    <source>
        <dbReference type="Proteomes" id="UP000481153"/>
    </source>
</evidence>
<keyword evidence="1" id="KW-0812">Transmembrane</keyword>
<evidence type="ECO:0000313" key="2">
    <source>
        <dbReference type="EMBL" id="KAF0728923.1"/>
    </source>
</evidence>
<feature type="transmembrane region" description="Helical" evidence="1">
    <location>
        <begin position="1632"/>
        <end position="1649"/>
    </location>
</feature>
<keyword evidence="1" id="KW-0472">Membrane</keyword>
<feature type="transmembrane region" description="Helical" evidence="1">
    <location>
        <begin position="1691"/>
        <end position="1709"/>
    </location>
</feature>
<comment type="caution">
    <text evidence="2">The sequence shown here is derived from an EMBL/GenBank/DDBJ whole genome shotgun (WGS) entry which is preliminary data.</text>
</comment>
<organism evidence="2 3">
    <name type="scientific">Aphanomyces euteiches</name>
    <dbReference type="NCBI Taxonomy" id="100861"/>
    <lineage>
        <taxon>Eukaryota</taxon>
        <taxon>Sar</taxon>
        <taxon>Stramenopiles</taxon>
        <taxon>Oomycota</taxon>
        <taxon>Saprolegniomycetes</taxon>
        <taxon>Saprolegniales</taxon>
        <taxon>Verrucalvaceae</taxon>
        <taxon>Aphanomyces</taxon>
    </lineage>
</organism>